<feature type="transmembrane region" description="Helical" evidence="1">
    <location>
        <begin position="36"/>
        <end position="62"/>
    </location>
</feature>
<protein>
    <recommendedName>
        <fullName evidence="4">Secreted protein</fullName>
    </recommendedName>
</protein>
<evidence type="ECO:0000313" key="3">
    <source>
        <dbReference type="Proteomes" id="UP001456524"/>
    </source>
</evidence>
<keyword evidence="3" id="KW-1185">Reference proteome</keyword>
<keyword evidence="1" id="KW-1133">Transmembrane helix</keyword>
<sequence>MPSVCTIQLRAGVCGCFFFVSVGCRIANGWGASFGFLWILLWIEVLRVLRVLGVCALLVVVLRKLPASSFQFKHASKAQPVLTSLVRHPQASKSRLMEWCRGGIPVQSTGILFWTSAGAPRVLTCLSAISSLARHCRCCG</sequence>
<name>A0ABR1Y557_9PEZI</name>
<feature type="transmembrane region" description="Helical" evidence="1">
    <location>
        <begin position="12"/>
        <end position="30"/>
    </location>
</feature>
<evidence type="ECO:0000256" key="1">
    <source>
        <dbReference type="SAM" id="Phobius"/>
    </source>
</evidence>
<organism evidence="2 3">
    <name type="scientific">Phyllosticta citrichinensis</name>
    <dbReference type="NCBI Taxonomy" id="1130410"/>
    <lineage>
        <taxon>Eukaryota</taxon>
        <taxon>Fungi</taxon>
        <taxon>Dikarya</taxon>
        <taxon>Ascomycota</taxon>
        <taxon>Pezizomycotina</taxon>
        <taxon>Dothideomycetes</taxon>
        <taxon>Dothideomycetes incertae sedis</taxon>
        <taxon>Botryosphaeriales</taxon>
        <taxon>Phyllostictaceae</taxon>
        <taxon>Phyllosticta</taxon>
    </lineage>
</organism>
<evidence type="ECO:0008006" key="4">
    <source>
        <dbReference type="Google" id="ProtNLM"/>
    </source>
</evidence>
<keyword evidence="1" id="KW-0472">Membrane</keyword>
<gene>
    <name evidence="2" type="ORF">IWX90DRAFT_4770</name>
</gene>
<dbReference type="Proteomes" id="UP001456524">
    <property type="component" value="Unassembled WGS sequence"/>
</dbReference>
<comment type="caution">
    <text evidence="2">The sequence shown here is derived from an EMBL/GenBank/DDBJ whole genome shotgun (WGS) entry which is preliminary data.</text>
</comment>
<dbReference type="EMBL" id="JBBWUH010000001">
    <property type="protein sequence ID" value="KAK8176987.1"/>
    <property type="molecule type" value="Genomic_DNA"/>
</dbReference>
<evidence type="ECO:0000313" key="2">
    <source>
        <dbReference type="EMBL" id="KAK8176987.1"/>
    </source>
</evidence>
<accession>A0ABR1Y557</accession>
<keyword evidence="1" id="KW-0812">Transmembrane</keyword>
<reference evidence="2 3" key="1">
    <citation type="journal article" date="2022" name="G3 (Bethesda)">
        <title>Enemy or ally: a genomic approach to elucidate the lifestyle of Phyllosticta citrichinaensis.</title>
        <authorList>
            <person name="Buijs V.A."/>
            <person name="Groenewald J.Z."/>
            <person name="Haridas S."/>
            <person name="LaButti K.M."/>
            <person name="Lipzen A."/>
            <person name="Martin F.M."/>
            <person name="Barry K."/>
            <person name="Grigoriev I.V."/>
            <person name="Crous P.W."/>
            <person name="Seidl M.F."/>
        </authorList>
    </citation>
    <scope>NUCLEOTIDE SEQUENCE [LARGE SCALE GENOMIC DNA]</scope>
    <source>
        <strain evidence="2 3">CBS 129764</strain>
    </source>
</reference>
<proteinExistence type="predicted"/>